<protein>
    <submittedName>
        <fullName evidence="1">Uncharacterized protein</fullName>
    </submittedName>
</protein>
<reference evidence="1 2" key="1">
    <citation type="journal article" date="2016" name="BMC Genomics">
        <title>Genome sequencing and secondary metabolism of the postharvest pathogen Penicillium griseofulvum.</title>
        <authorList>
            <person name="Banani H."/>
            <person name="Marcet-Houben M."/>
            <person name="Ballester A.R."/>
            <person name="Abbruscato P."/>
            <person name="Gonzalez-Candelas L."/>
            <person name="Gabaldon T."/>
            <person name="Spadaro D."/>
        </authorList>
    </citation>
    <scope>NUCLEOTIDE SEQUENCE [LARGE SCALE GENOMIC DNA]</scope>
    <source>
        <strain evidence="1 2">PG3</strain>
    </source>
</reference>
<dbReference type="RefSeq" id="XP_040652115.1">
    <property type="nucleotide sequence ID" value="XM_040788343.1"/>
</dbReference>
<evidence type="ECO:0000313" key="1">
    <source>
        <dbReference type="EMBL" id="KXG53580.1"/>
    </source>
</evidence>
<dbReference type="EMBL" id="LHQR01000014">
    <property type="protein sequence ID" value="KXG53580.1"/>
    <property type="molecule type" value="Genomic_DNA"/>
</dbReference>
<dbReference type="OMA" id="EQCRSGV"/>
<dbReference type="GeneID" id="63703643"/>
<organism evidence="1 2">
    <name type="scientific">Penicillium patulum</name>
    <name type="common">Penicillium griseofulvum</name>
    <dbReference type="NCBI Taxonomy" id="5078"/>
    <lineage>
        <taxon>Eukaryota</taxon>
        <taxon>Fungi</taxon>
        <taxon>Dikarya</taxon>
        <taxon>Ascomycota</taxon>
        <taxon>Pezizomycotina</taxon>
        <taxon>Eurotiomycetes</taxon>
        <taxon>Eurotiomycetidae</taxon>
        <taxon>Eurotiales</taxon>
        <taxon>Aspergillaceae</taxon>
        <taxon>Penicillium</taxon>
    </lineage>
</organism>
<evidence type="ECO:0000313" key="2">
    <source>
        <dbReference type="Proteomes" id="UP000070168"/>
    </source>
</evidence>
<keyword evidence="2" id="KW-1185">Reference proteome</keyword>
<name>A0A135LX90_PENPA</name>
<dbReference type="AlphaFoldDB" id="A0A135LX90"/>
<accession>A0A135LX90</accession>
<sequence length="132" mass="14955">MSLGMFSHADGTNIPELTTDEFVHWVTVDFTKFGGRTKPNSGESMMRLMAEQCRSGVATITSMPQHHKQKCCLSLPVVGDAELVRVHILWRAAEIADWHWEEIRAGRETLDTDQILGETAASWWNWNKINGE</sequence>
<gene>
    <name evidence="1" type="ORF">PGRI_006300</name>
</gene>
<comment type="caution">
    <text evidence="1">The sequence shown here is derived from an EMBL/GenBank/DDBJ whole genome shotgun (WGS) entry which is preliminary data.</text>
</comment>
<proteinExistence type="predicted"/>
<dbReference type="OrthoDB" id="4277990at2759"/>
<dbReference type="Proteomes" id="UP000070168">
    <property type="component" value="Unassembled WGS sequence"/>
</dbReference>